<keyword evidence="7" id="KW-0804">Transcription</keyword>
<feature type="region of interest" description="Disordered" evidence="11">
    <location>
        <begin position="298"/>
        <end position="320"/>
    </location>
</feature>
<dbReference type="Pfam" id="PF00447">
    <property type="entry name" value="HSF_DNA-bind"/>
    <property type="match status" value="1"/>
</dbReference>
<keyword evidence="8" id="KW-0539">Nucleus</keyword>
<keyword evidence="6" id="KW-0238">DNA-binding</keyword>
<dbReference type="GO" id="GO:0006357">
    <property type="term" value="P:regulation of transcription by RNA polymerase II"/>
    <property type="evidence" value="ECO:0007669"/>
    <property type="project" value="TreeGrafter"/>
</dbReference>
<evidence type="ECO:0000256" key="9">
    <source>
        <dbReference type="RuleBase" id="RU004020"/>
    </source>
</evidence>
<evidence type="ECO:0000256" key="8">
    <source>
        <dbReference type="ARBA" id="ARBA00023242"/>
    </source>
</evidence>
<gene>
    <name evidence="13" type="ORF">TAV2_LOCUS16776</name>
</gene>
<keyword evidence="10" id="KW-0175">Coiled coil</keyword>
<dbReference type="PANTHER" id="PTHR10015:SF449">
    <property type="entry name" value="HEAT STRESS TRANSCRIPTION FACTOR A-7B"/>
    <property type="match status" value="1"/>
</dbReference>
<comment type="similarity">
    <text evidence="9">Belongs to the HSF family.</text>
</comment>
<dbReference type="GO" id="GO:0000978">
    <property type="term" value="F:RNA polymerase II cis-regulatory region sequence-specific DNA binding"/>
    <property type="evidence" value="ECO:0007669"/>
    <property type="project" value="TreeGrafter"/>
</dbReference>
<dbReference type="FunFam" id="1.10.10.10:FF:000037">
    <property type="entry name" value="Heat stress transcription factor B-4"/>
    <property type="match status" value="1"/>
</dbReference>
<evidence type="ECO:0000256" key="5">
    <source>
        <dbReference type="ARBA" id="ARBA00023016"/>
    </source>
</evidence>
<dbReference type="InterPro" id="IPR000232">
    <property type="entry name" value="HSF_DNA-bd"/>
</dbReference>
<evidence type="ECO:0000256" key="1">
    <source>
        <dbReference type="ARBA" id="ARBA00004123"/>
    </source>
</evidence>
<evidence type="ECO:0000256" key="6">
    <source>
        <dbReference type="ARBA" id="ARBA00023125"/>
    </source>
</evidence>
<organism evidence="13 14">
    <name type="scientific">Thlaspi arvense</name>
    <name type="common">Field penny-cress</name>
    <dbReference type="NCBI Taxonomy" id="13288"/>
    <lineage>
        <taxon>Eukaryota</taxon>
        <taxon>Viridiplantae</taxon>
        <taxon>Streptophyta</taxon>
        <taxon>Embryophyta</taxon>
        <taxon>Tracheophyta</taxon>
        <taxon>Spermatophyta</taxon>
        <taxon>Magnoliopsida</taxon>
        <taxon>eudicotyledons</taxon>
        <taxon>Gunneridae</taxon>
        <taxon>Pentapetalae</taxon>
        <taxon>rosids</taxon>
        <taxon>malvids</taxon>
        <taxon>Brassicales</taxon>
        <taxon>Brassicaceae</taxon>
        <taxon>Thlaspideae</taxon>
        <taxon>Thlaspi</taxon>
    </lineage>
</organism>
<feature type="domain" description="HSF-type DNA-binding" evidence="12">
    <location>
        <begin position="18"/>
        <end position="156"/>
    </location>
</feature>
<dbReference type="InterPro" id="IPR036390">
    <property type="entry name" value="WH_DNA-bd_sf"/>
</dbReference>
<dbReference type="GO" id="GO:0003700">
    <property type="term" value="F:DNA-binding transcription factor activity"/>
    <property type="evidence" value="ECO:0007669"/>
    <property type="project" value="InterPro"/>
</dbReference>
<evidence type="ECO:0000259" key="12">
    <source>
        <dbReference type="SMART" id="SM00415"/>
    </source>
</evidence>
<evidence type="ECO:0000256" key="2">
    <source>
        <dbReference type="ARBA" id="ARBA00011233"/>
    </source>
</evidence>
<protein>
    <recommendedName>
        <fullName evidence="12">HSF-type DNA-binding domain-containing protein</fullName>
    </recommendedName>
</protein>
<evidence type="ECO:0000313" key="13">
    <source>
        <dbReference type="EMBL" id="CAH2062964.1"/>
    </source>
</evidence>
<evidence type="ECO:0000256" key="10">
    <source>
        <dbReference type="SAM" id="Coils"/>
    </source>
</evidence>
<dbReference type="GO" id="GO:0034605">
    <property type="term" value="P:cellular response to heat"/>
    <property type="evidence" value="ECO:0007669"/>
    <property type="project" value="TreeGrafter"/>
</dbReference>
<dbReference type="Gene3D" id="1.10.10.10">
    <property type="entry name" value="Winged helix-like DNA-binding domain superfamily/Winged helix DNA-binding domain"/>
    <property type="match status" value="1"/>
</dbReference>
<evidence type="ECO:0000313" key="14">
    <source>
        <dbReference type="Proteomes" id="UP000836841"/>
    </source>
</evidence>
<keyword evidence="4" id="KW-0805">Transcription regulation</keyword>
<accession>A0AAU9SF45</accession>
<dbReference type="InterPro" id="IPR036388">
    <property type="entry name" value="WH-like_DNA-bd_sf"/>
</dbReference>
<evidence type="ECO:0000256" key="3">
    <source>
        <dbReference type="ARBA" id="ARBA00022553"/>
    </source>
</evidence>
<dbReference type="SUPFAM" id="SSF46785">
    <property type="entry name" value="Winged helix' DNA-binding domain"/>
    <property type="match status" value="1"/>
</dbReference>
<reference evidence="13 14" key="1">
    <citation type="submission" date="2022-03" db="EMBL/GenBank/DDBJ databases">
        <authorList>
            <person name="Nunn A."/>
            <person name="Chopra R."/>
            <person name="Nunn A."/>
            <person name="Contreras Garrido A."/>
        </authorList>
    </citation>
    <scope>NUCLEOTIDE SEQUENCE [LARGE SCALE GENOMIC DNA]</scope>
</reference>
<dbReference type="AlphaFoldDB" id="A0AAU9SF45"/>
<name>A0AAU9SF45_THLAR</name>
<dbReference type="PRINTS" id="PR00056">
    <property type="entry name" value="HSFDOMAIN"/>
</dbReference>
<comment type="subcellular location">
    <subcellularLocation>
        <location evidence="1">Nucleus</location>
    </subcellularLocation>
</comment>
<dbReference type="EMBL" id="OU466861">
    <property type="protein sequence ID" value="CAH2062964.1"/>
    <property type="molecule type" value="Genomic_DNA"/>
</dbReference>
<evidence type="ECO:0000256" key="7">
    <source>
        <dbReference type="ARBA" id="ARBA00023163"/>
    </source>
</evidence>
<keyword evidence="5" id="KW-0346">Stress response</keyword>
<evidence type="ECO:0000256" key="11">
    <source>
        <dbReference type="SAM" id="MobiDB-lite"/>
    </source>
</evidence>
<keyword evidence="3" id="KW-0597">Phosphoprotein</keyword>
<feature type="region of interest" description="Disordered" evidence="11">
    <location>
        <begin position="156"/>
        <end position="176"/>
    </location>
</feature>
<evidence type="ECO:0000256" key="4">
    <source>
        <dbReference type="ARBA" id="ARBA00023015"/>
    </source>
</evidence>
<dbReference type="PANTHER" id="PTHR10015">
    <property type="entry name" value="HEAT SHOCK TRANSCRIPTION FACTOR"/>
    <property type="match status" value="1"/>
</dbReference>
<dbReference type="SMART" id="SM00415">
    <property type="entry name" value="HSF"/>
    <property type="match status" value="1"/>
</dbReference>
<sequence length="320" mass="37439">MEPTRSMPVPMEGLQEAGPCPFLTKTFEIVDDPNTNHIVSWNRGGISFVVWDPHSFSATILPLYFKHNNFSSFVRQLNTYSWRTSTMRSTSNYCKMWKINALVLLYKRTWRAKTYSTFFSNLDPQGFRKIEAERWEFMNEGFLMGQRDLLKSIKRRTSSSVPPSLHHSQPDDGHDPCLELRQERHALMMEISRLRQQEQRARGYIQDMEQRINGAEKKQRHMMSFLRSAVQNPTLLQKLLEQQRKELEEAAIDQVKLEPVEHVSELEALALEMQGYGRQRIEDVGRELDDGFWEELLMNNHHNSEGDGEEEEEDANVDTS</sequence>
<feature type="compositionally biased region" description="Acidic residues" evidence="11">
    <location>
        <begin position="306"/>
        <end position="320"/>
    </location>
</feature>
<dbReference type="GO" id="GO:0005634">
    <property type="term" value="C:nucleus"/>
    <property type="evidence" value="ECO:0007669"/>
    <property type="project" value="UniProtKB-SubCell"/>
</dbReference>
<feature type="coiled-coil region" evidence="10">
    <location>
        <begin position="177"/>
        <end position="211"/>
    </location>
</feature>
<proteinExistence type="inferred from homology"/>
<dbReference type="Proteomes" id="UP000836841">
    <property type="component" value="Chromosome 5"/>
</dbReference>
<keyword evidence="14" id="KW-1185">Reference proteome</keyword>
<comment type="subunit">
    <text evidence="2">Homotrimer.</text>
</comment>